<dbReference type="InterPro" id="IPR036968">
    <property type="entry name" value="Enolpyruvate_Tfrase_sf"/>
</dbReference>
<keyword evidence="7" id="KW-0573">Peptidoglycan synthesis</keyword>
<proteinExistence type="inferred from homology"/>
<evidence type="ECO:0000256" key="3">
    <source>
        <dbReference type="ARBA" id="ARBA00022490"/>
    </source>
</evidence>
<dbReference type="EC" id="2.5.1.7" evidence="11"/>
<evidence type="ECO:0000256" key="12">
    <source>
        <dbReference type="ARBA" id="ARBA00039754"/>
    </source>
</evidence>
<dbReference type="GO" id="GO:0008760">
    <property type="term" value="F:UDP-N-acetylglucosamine 1-carboxyvinyltransferase activity"/>
    <property type="evidence" value="ECO:0007669"/>
    <property type="project" value="UniProtKB-EC"/>
</dbReference>
<gene>
    <name evidence="17" type="ORF">COX89_01090</name>
</gene>
<dbReference type="PANTHER" id="PTHR43783">
    <property type="entry name" value="UDP-N-ACETYLGLUCOSAMINE 1-CARBOXYVINYLTRANSFERASE"/>
    <property type="match status" value="1"/>
</dbReference>
<accession>A0A2M7V068</accession>
<dbReference type="GO" id="GO:0005737">
    <property type="term" value="C:cytoplasm"/>
    <property type="evidence" value="ECO:0007669"/>
    <property type="project" value="UniProtKB-SubCell"/>
</dbReference>
<comment type="similarity">
    <text evidence="10">Belongs to the EPSP synthase family. MurA subfamily.</text>
</comment>
<evidence type="ECO:0000256" key="10">
    <source>
        <dbReference type="ARBA" id="ARBA00038367"/>
    </source>
</evidence>
<comment type="caution">
    <text evidence="17">The sequence shown here is derived from an EMBL/GenBank/DDBJ whole genome shotgun (WGS) entry which is preliminary data.</text>
</comment>
<dbReference type="GO" id="GO:0008360">
    <property type="term" value="P:regulation of cell shape"/>
    <property type="evidence" value="ECO:0007669"/>
    <property type="project" value="UniProtKB-KW"/>
</dbReference>
<keyword evidence="5" id="KW-0808">Transferase</keyword>
<keyword evidence="9" id="KW-0961">Cell wall biogenesis/degradation</keyword>
<dbReference type="PANTHER" id="PTHR43783:SF1">
    <property type="entry name" value="UDP-N-ACETYLGLUCOSAMINE 1-CARBOXYVINYLTRANSFERASE"/>
    <property type="match status" value="1"/>
</dbReference>
<dbReference type="GO" id="GO:0051301">
    <property type="term" value="P:cell division"/>
    <property type="evidence" value="ECO:0007669"/>
    <property type="project" value="UniProtKB-KW"/>
</dbReference>
<comment type="pathway">
    <text evidence="2">Cell wall biogenesis; peptidoglycan biosynthesis.</text>
</comment>
<evidence type="ECO:0000256" key="1">
    <source>
        <dbReference type="ARBA" id="ARBA00004496"/>
    </source>
</evidence>
<name>A0A2M7V068_9BACT</name>
<feature type="domain" description="Enolpyruvate transferase" evidence="16">
    <location>
        <begin position="1"/>
        <end position="237"/>
    </location>
</feature>
<evidence type="ECO:0000313" key="17">
    <source>
        <dbReference type="EMBL" id="PIZ89535.1"/>
    </source>
</evidence>
<evidence type="ECO:0000256" key="13">
    <source>
        <dbReference type="ARBA" id="ARBA00042443"/>
    </source>
</evidence>
<keyword evidence="6" id="KW-0133">Cell shape</keyword>
<evidence type="ECO:0000256" key="2">
    <source>
        <dbReference type="ARBA" id="ARBA00004752"/>
    </source>
</evidence>
<dbReference type="GO" id="GO:0071555">
    <property type="term" value="P:cell wall organization"/>
    <property type="evidence" value="ECO:0007669"/>
    <property type="project" value="UniProtKB-KW"/>
</dbReference>
<evidence type="ECO:0000256" key="11">
    <source>
        <dbReference type="ARBA" id="ARBA00039108"/>
    </source>
</evidence>
<dbReference type="InterPro" id="IPR050068">
    <property type="entry name" value="MurA_subfamily"/>
</dbReference>
<organism evidence="17 18">
    <name type="scientific">Candidatus Nealsonbacteria bacterium CG_4_10_14_0_2_um_filter_37_10</name>
    <dbReference type="NCBI Taxonomy" id="1974679"/>
    <lineage>
        <taxon>Bacteria</taxon>
        <taxon>Candidatus Nealsoniibacteriota</taxon>
    </lineage>
</organism>
<keyword evidence="4" id="KW-0132">Cell division</keyword>
<dbReference type="InterPro" id="IPR001986">
    <property type="entry name" value="Enolpyruvate_Tfrase_dom"/>
</dbReference>
<evidence type="ECO:0000256" key="7">
    <source>
        <dbReference type="ARBA" id="ARBA00022984"/>
    </source>
</evidence>
<dbReference type="Gene3D" id="3.65.10.10">
    <property type="entry name" value="Enolpyruvate transferase domain"/>
    <property type="match status" value="2"/>
</dbReference>
<sequence length="247" mass="27384">MMLASLMPGKTKIEIAATESHVQNLGRFLEKMGVKIEGIGTHSLLIEGKEKLFGESFTISPDPIEAGTFLIAFAITGGEGKIKNVKSEDLIFFLEKMKEIGVKFEIQDSEILVKPSKEFRATKIQVLPHPGFPTDLQPQTSVLLTQAQGKSLIHEPLYENRFQHLHELRKMGADIEITDPHRALIFGKTALLGNKINSADIRSGATLILAGLVAKSQTTIENITQIERGYEKIEEKLKKIGAKIERI</sequence>
<keyword evidence="3" id="KW-0963">Cytoplasm</keyword>
<dbReference type="GO" id="GO:0009252">
    <property type="term" value="P:peptidoglycan biosynthetic process"/>
    <property type="evidence" value="ECO:0007669"/>
    <property type="project" value="UniProtKB-KW"/>
</dbReference>
<evidence type="ECO:0000256" key="15">
    <source>
        <dbReference type="ARBA" id="ARBA00047527"/>
    </source>
</evidence>
<dbReference type="EMBL" id="PFPC01000032">
    <property type="protein sequence ID" value="PIZ89535.1"/>
    <property type="molecule type" value="Genomic_DNA"/>
</dbReference>
<dbReference type="SUPFAM" id="SSF55205">
    <property type="entry name" value="EPT/RTPC-like"/>
    <property type="match status" value="1"/>
</dbReference>
<comment type="catalytic activity">
    <reaction evidence="15">
        <text>phosphoenolpyruvate + UDP-N-acetyl-alpha-D-glucosamine = UDP-N-acetyl-3-O-(1-carboxyvinyl)-alpha-D-glucosamine + phosphate</text>
        <dbReference type="Rhea" id="RHEA:18681"/>
        <dbReference type="ChEBI" id="CHEBI:43474"/>
        <dbReference type="ChEBI" id="CHEBI:57705"/>
        <dbReference type="ChEBI" id="CHEBI:58702"/>
        <dbReference type="ChEBI" id="CHEBI:68483"/>
        <dbReference type="EC" id="2.5.1.7"/>
    </reaction>
</comment>
<dbReference type="Pfam" id="PF00275">
    <property type="entry name" value="EPSP_synthase"/>
    <property type="match status" value="1"/>
</dbReference>
<dbReference type="AlphaFoldDB" id="A0A2M7V068"/>
<reference evidence="18" key="1">
    <citation type="submission" date="2017-09" db="EMBL/GenBank/DDBJ databases">
        <title>Depth-based differentiation of microbial function through sediment-hosted aquifers and enrichment of novel symbionts in the deep terrestrial subsurface.</title>
        <authorList>
            <person name="Probst A.J."/>
            <person name="Ladd B."/>
            <person name="Jarett J.K."/>
            <person name="Geller-Mcgrath D.E."/>
            <person name="Sieber C.M.K."/>
            <person name="Emerson J.B."/>
            <person name="Anantharaman K."/>
            <person name="Thomas B.C."/>
            <person name="Malmstrom R."/>
            <person name="Stieglmeier M."/>
            <person name="Klingl A."/>
            <person name="Woyke T."/>
            <person name="Ryan C.M."/>
            <person name="Banfield J.F."/>
        </authorList>
    </citation>
    <scope>NUCLEOTIDE SEQUENCE [LARGE SCALE GENOMIC DNA]</scope>
</reference>
<protein>
    <recommendedName>
        <fullName evidence="12">UDP-N-acetylglucosamine 1-carboxyvinyltransferase</fullName>
        <ecNumber evidence="11">2.5.1.7</ecNumber>
    </recommendedName>
    <alternativeName>
        <fullName evidence="13">Enoylpyruvate transferase</fullName>
    </alternativeName>
    <alternativeName>
        <fullName evidence="14">UDP-N-acetylglucosamine enolpyruvyl transferase</fullName>
    </alternativeName>
</protein>
<evidence type="ECO:0000256" key="8">
    <source>
        <dbReference type="ARBA" id="ARBA00023306"/>
    </source>
</evidence>
<evidence type="ECO:0000256" key="14">
    <source>
        <dbReference type="ARBA" id="ARBA00042842"/>
    </source>
</evidence>
<evidence type="ECO:0000256" key="4">
    <source>
        <dbReference type="ARBA" id="ARBA00022618"/>
    </source>
</evidence>
<evidence type="ECO:0000259" key="16">
    <source>
        <dbReference type="Pfam" id="PF00275"/>
    </source>
</evidence>
<evidence type="ECO:0000256" key="5">
    <source>
        <dbReference type="ARBA" id="ARBA00022679"/>
    </source>
</evidence>
<dbReference type="Proteomes" id="UP000231538">
    <property type="component" value="Unassembled WGS sequence"/>
</dbReference>
<keyword evidence="8" id="KW-0131">Cell cycle</keyword>
<evidence type="ECO:0000256" key="9">
    <source>
        <dbReference type="ARBA" id="ARBA00023316"/>
    </source>
</evidence>
<evidence type="ECO:0000313" key="18">
    <source>
        <dbReference type="Proteomes" id="UP000231538"/>
    </source>
</evidence>
<comment type="subcellular location">
    <subcellularLocation>
        <location evidence="1">Cytoplasm</location>
    </subcellularLocation>
</comment>
<dbReference type="InterPro" id="IPR013792">
    <property type="entry name" value="RNA3'P_cycl/enolpyr_Trfase_a/b"/>
</dbReference>
<evidence type="ECO:0000256" key="6">
    <source>
        <dbReference type="ARBA" id="ARBA00022960"/>
    </source>
</evidence>